<evidence type="ECO:0000313" key="4">
    <source>
        <dbReference type="Proteomes" id="UP000298416"/>
    </source>
</evidence>
<dbReference type="AlphaFoldDB" id="A0A8X8VV14"/>
<dbReference type="PROSITE" id="PS51257">
    <property type="entry name" value="PROKAR_LIPOPROTEIN"/>
    <property type="match status" value="1"/>
</dbReference>
<dbReference type="EMBL" id="PNBA02000859">
    <property type="protein sequence ID" value="KAG6382850.1"/>
    <property type="molecule type" value="Genomic_DNA"/>
</dbReference>
<name>A0A8X8VV14_SALSN</name>
<dbReference type="PANTHER" id="PTHR35997:SF5">
    <property type="entry name" value="OS09G0539700 PROTEIN"/>
    <property type="match status" value="1"/>
</dbReference>
<evidence type="ECO:0000256" key="2">
    <source>
        <dbReference type="SAM" id="Phobius"/>
    </source>
</evidence>
<feature type="transmembrane region" description="Helical" evidence="2">
    <location>
        <begin position="45"/>
        <end position="63"/>
    </location>
</feature>
<dbReference type="Proteomes" id="UP000298416">
    <property type="component" value="Unassembled WGS sequence"/>
</dbReference>
<reference evidence="3" key="2">
    <citation type="submission" date="2020-08" db="EMBL/GenBank/DDBJ databases">
        <title>Plant Genome Project.</title>
        <authorList>
            <person name="Zhang R.-G."/>
        </authorList>
    </citation>
    <scope>NUCLEOTIDE SEQUENCE</scope>
    <source>
        <strain evidence="3">Huo1</strain>
        <tissue evidence="3">Leaf</tissue>
    </source>
</reference>
<comment type="caution">
    <text evidence="3">The sequence shown here is derived from an EMBL/GenBank/DDBJ whole genome shotgun (WGS) entry which is preliminary data.</text>
</comment>
<sequence length="185" mass="20504">MSKCEKMAAGDEAEDRVRAVSFAAGTAAFMACIERAFMVSVFMHWRVWAFLALNLLLLAILFTSKSQNTESSQIQSKNGGDEAEIKRSKKARHRQRKQLLPTSGGAAEECVVVATEEAPRAEGEVEVENGENEIEGKLDEYDELSEEELKQRVENFIAMFRQHLICDAKGAQIVGCANAIASRVY</sequence>
<gene>
    <name evidence="3" type="ORF">SASPL_157429</name>
</gene>
<feature type="transmembrane region" description="Helical" evidence="2">
    <location>
        <begin position="20"/>
        <end position="39"/>
    </location>
</feature>
<organism evidence="3">
    <name type="scientific">Salvia splendens</name>
    <name type="common">Scarlet sage</name>
    <dbReference type="NCBI Taxonomy" id="180675"/>
    <lineage>
        <taxon>Eukaryota</taxon>
        <taxon>Viridiplantae</taxon>
        <taxon>Streptophyta</taxon>
        <taxon>Embryophyta</taxon>
        <taxon>Tracheophyta</taxon>
        <taxon>Spermatophyta</taxon>
        <taxon>Magnoliopsida</taxon>
        <taxon>eudicotyledons</taxon>
        <taxon>Gunneridae</taxon>
        <taxon>Pentapetalae</taxon>
        <taxon>asterids</taxon>
        <taxon>lamiids</taxon>
        <taxon>Lamiales</taxon>
        <taxon>Lamiaceae</taxon>
        <taxon>Nepetoideae</taxon>
        <taxon>Mentheae</taxon>
        <taxon>Salviinae</taxon>
        <taxon>Salvia</taxon>
        <taxon>Salvia subgen. Calosphace</taxon>
        <taxon>core Calosphace</taxon>
    </lineage>
</organism>
<evidence type="ECO:0000313" key="3">
    <source>
        <dbReference type="EMBL" id="KAG6382850.1"/>
    </source>
</evidence>
<proteinExistence type="predicted"/>
<protein>
    <submittedName>
        <fullName evidence="3">Uncharacterized protein</fullName>
    </submittedName>
</protein>
<accession>A0A8X8VV14</accession>
<keyword evidence="2" id="KW-0472">Membrane</keyword>
<keyword evidence="2" id="KW-0812">Transmembrane</keyword>
<keyword evidence="2" id="KW-1133">Transmembrane helix</keyword>
<feature type="region of interest" description="Disordered" evidence="1">
    <location>
        <begin position="70"/>
        <end position="104"/>
    </location>
</feature>
<keyword evidence="4" id="KW-1185">Reference proteome</keyword>
<dbReference type="PANTHER" id="PTHR35997">
    <property type="entry name" value="COTTON FIBER PROTEIN-RELATED"/>
    <property type="match status" value="1"/>
</dbReference>
<evidence type="ECO:0000256" key="1">
    <source>
        <dbReference type="SAM" id="MobiDB-lite"/>
    </source>
</evidence>
<feature type="compositionally biased region" description="Basic residues" evidence="1">
    <location>
        <begin position="87"/>
        <end position="97"/>
    </location>
</feature>
<reference evidence="3" key="1">
    <citation type="submission" date="2018-01" db="EMBL/GenBank/DDBJ databases">
        <authorList>
            <person name="Mao J.F."/>
        </authorList>
    </citation>
    <scope>NUCLEOTIDE SEQUENCE</scope>
    <source>
        <strain evidence="3">Huo1</strain>
        <tissue evidence="3">Leaf</tissue>
    </source>
</reference>